<evidence type="ECO:0000256" key="1">
    <source>
        <dbReference type="ARBA" id="ARBA00022723"/>
    </source>
</evidence>
<keyword evidence="7" id="KW-1185">Reference proteome</keyword>
<dbReference type="EMBL" id="MEIA01000130">
    <property type="protein sequence ID" value="OJF13853.1"/>
    <property type="molecule type" value="Genomic_DNA"/>
</dbReference>
<dbReference type="InterPro" id="IPR050884">
    <property type="entry name" value="CNP_phosphodiesterase-III"/>
</dbReference>
<gene>
    <name evidence="6" type="ORF">BG844_12885</name>
</gene>
<dbReference type="PANTHER" id="PTHR42988">
    <property type="entry name" value="PHOSPHOHYDROLASE"/>
    <property type="match status" value="1"/>
</dbReference>
<protein>
    <submittedName>
        <fullName evidence="6">Metallophosphoesterase</fullName>
    </submittedName>
</protein>
<dbReference type="GO" id="GO:0046872">
    <property type="term" value="F:metal ion binding"/>
    <property type="evidence" value="ECO:0007669"/>
    <property type="project" value="UniProtKB-KW"/>
</dbReference>
<evidence type="ECO:0000256" key="4">
    <source>
        <dbReference type="ARBA" id="ARBA00025742"/>
    </source>
</evidence>
<dbReference type="Proteomes" id="UP000182486">
    <property type="component" value="Unassembled WGS sequence"/>
</dbReference>
<dbReference type="Gene3D" id="3.60.21.10">
    <property type="match status" value="1"/>
</dbReference>
<dbReference type="PANTHER" id="PTHR42988:SF2">
    <property type="entry name" value="CYCLIC NUCLEOTIDE PHOSPHODIESTERASE CBUA0032-RELATED"/>
    <property type="match status" value="1"/>
</dbReference>
<evidence type="ECO:0000256" key="3">
    <source>
        <dbReference type="ARBA" id="ARBA00023004"/>
    </source>
</evidence>
<dbReference type="GO" id="GO:0016787">
    <property type="term" value="F:hydrolase activity"/>
    <property type="evidence" value="ECO:0007669"/>
    <property type="project" value="UniProtKB-KW"/>
</dbReference>
<evidence type="ECO:0000256" key="2">
    <source>
        <dbReference type="ARBA" id="ARBA00022801"/>
    </source>
</evidence>
<dbReference type="InterPro" id="IPR004843">
    <property type="entry name" value="Calcineurin-like_PHP"/>
</dbReference>
<reference evidence="6 7" key="1">
    <citation type="submission" date="2016-09" db="EMBL/GenBank/DDBJ databases">
        <title>Couchioplanes caeruleus draft genome sequence.</title>
        <authorList>
            <person name="Sheehan J."/>
            <person name="Caffrey P."/>
        </authorList>
    </citation>
    <scope>NUCLEOTIDE SEQUENCE [LARGE SCALE GENOMIC DNA]</scope>
    <source>
        <strain evidence="6 7">DSM 43634</strain>
    </source>
</reference>
<keyword evidence="1" id="KW-0479">Metal-binding</keyword>
<evidence type="ECO:0000313" key="7">
    <source>
        <dbReference type="Proteomes" id="UP000182486"/>
    </source>
</evidence>
<evidence type="ECO:0000313" key="6">
    <source>
        <dbReference type="EMBL" id="OJF13853.1"/>
    </source>
</evidence>
<accession>A0A1K0FLY0</accession>
<dbReference type="Pfam" id="PF00149">
    <property type="entry name" value="Metallophos"/>
    <property type="match status" value="1"/>
</dbReference>
<name>A0A1K0FLY0_9ACTN</name>
<dbReference type="AlphaFoldDB" id="A0A1K0FLY0"/>
<comment type="caution">
    <text evidence="6">The sequence shown here is derived from an EMBL/GenBank/DDBJ whole genome shotgun (WGS) entry which is preliminary data.</text>
</comment>
<dbReference type="InterPro" id="IPR029052">
    <property type="entry name" value="Metallo-depent_PP-like"/>
</dbReference>
<proteinExistence type="inferred from homology"/>
<keyword evidence="3" id="KW-0408">Iron</keyword>
<feature type="domain" description="Calcineurin-like phosphoesterase" evidence="5">
    <location>
        <begin position="1"/>
        <end position="210"/>
    </location>
</feature>
<dbReference type="RefSeq" id="WP_071805496.1">
    <property type="nucleotide sequence ID" value="NZ_MEIA01000130.1"/>
</dbReference>
<keyword evidence="2" id="KW-0378">Hydrolase</keyword>
<comment type="similarity">
    <text evidence="4">Belongs to the cyclic nucleotide phosphodiesterase class-III family.</text>
</comment>
<sequence length="307" mass="32118">MRILHLSDTHLTRVPGLDGDGVDTRESLRRILHDCAELPALDAVVVTGDVADDGSREAYTDALELIGAFAMQRHIPAIFSTGNHDGRAAFTAVLGTGHLDAEGKDRPENRLDTNDGARAAVTTVAGYRIVTLDSLVPGRGYGQISPAQLAWLRDVLAEPAPHGTVLAFHHPPVVVPGVAVQDALGLRNGQDLADAIGGTDVRIVLCGHFHLQIFGTLAGVPVWVTPGVVTRIDLTASPGTERAVKGASASLIDLGGPHSPVCHTLHARDPHVGQTAYEVDAVELGSIIAELGPPAYSQSVGPIPSTH</sequence>
<evidence type="ECO:0000259" key="5">
    <source>
        <dbReference type="Pfam" id="PF00149"/>
    </source>
</evidence>
<dbReference type="SUPFAM" id="SSF56300">
    <property type="entry name" value="Metallo-dependent phosphatases"/>
    <property type="match status" value="1"/>
</dbReference>
<organism evidence="6 7">
    <name type="scientific">Couchioplanes caeruleus subsp. caeruleus</name>
    <dbReference type="NCBI Taxonomy" id="56427"/>
    <lineage>
        <taxon>Bacteria</taxon>
        <taxon>Bacillati</taxon>
        <taxon>Actinomycetota</taxon>
        <taxon>Actinomycetes</taxon>
        <taxon>Micromonosporales</taxon>
        <taxon>Micromonosporaceae</taxon>
        <taxon>Couchioplanes</taxon>
    </lineage>
</organism>